<dbReference type="RefSeq" id="WP_043166870.1">
    <property type="nucleotide sequence ID" value="NZ_JDUV01000017.1"/>
</dbReference>
<dbReference type="InterPro" id="IPR047640">
    <property type="entry name" value="RpiR-like"/>
</dbReference>
<dbReference type="Gene3D" id="1.10.10.10">
    <property type="entry name" value="Winged helix-like DNA-binding domain superfamily/Winged helix DNA-binding domain"/>
    <property type="match status" value="1"/>
</dbReference>
<dbReference type="GO" id="GO:0004340">
    <property type="term" value="F:glucokinase activity"/>
    <property type="evidence" value="ECO:0007669"/>
    <property type="project" value="UniProtKB-EC"/>
</dbReference>
<organism evidence="6 7">
    <name type="scientific">Bifidobacterium callitrichos DSM 23973</name>
    <dbReference type="NCBI Taxonomy" id="1437609"/>
    <lineage>
        <taxon>Bacteria</taxon>
        <taxon>Bacillati</taxon>
        <taxon>Actinomycetota</taxon>
        <taxon>Actinomycetes</taxon>
        <taxon>Bifidobacteriales</taxon>
        <taxon>Bifidobacteriaceae</taxon>
        <taxon>Bifidobacterium</taxon>
    </lineage>
</organism>
<dbReference type="EC" id="2.7.1.2" evidence="6"/>
<feature type="domain" description="HTH rpiR-type" evidence="4">
    <location>
        <begin position="5"/>
        <end position="81"/>
    </location>
</feature>
<dbReference type="Pfam" id="PF01418">
    <property type="entry name" value="HTH_6"/>
    <property type="match status" value="1"/>
</dbReference>
<dbReference type="InterPro" id="IPR009057">
    <property type="entry name" value="Homeodomain-like_sf"/>
</dbReference>
<dbReference type="EMBL" id="JGYS01000003">
    <property type="protein sequence ID" value="KFI56017.1"/>
    <property type="molecule type" value="Genomic_DNA"/>
</dbReference>
<dbReference type="InterPro" id="IPR035472">
    <property type="entry name" value="RpiR-like_SIS"/>
</dbReference>
<dbReference type="Pfam" id="PF01380">
    <property type="entry name" value="SIS"/>
    <property type="match status" value="1"/>
</dbReference>
<name>A0A087AB67_9BIFI</name>
<keyword evidence="3" id="KW-0804">Transcription</keyword>
<evidence type="ECO:0000259" key="5">
    <source>
        <dbReference type="PROSITE" id="PS51464"/>
    </source>
</evidence>
<keyword evidence="6" id="KW-0808">Transferase</keyword>
<dbReference type="PROSITE" id="PS51464">
    <property type="entry name" value="SIS"/>
    <property type="match status" value="1"/>
</dbReference>
<dbReference type="GO" id="GO:0003700">
    <property type="term" value="F:DNA-binding transcription factor activity"/>
    <property type="evidence" value="ECO:0007669"/>
    <property type="project" value="InterPro"/>
</dbReference>
<evidence type="ECO:0000313" key="6">
    <source>
        <dbReference type="EMBL" id="KFI56017.1"/>
    </source>
</evidence>
<proteinExistence type="predicted"/>
<keyword evidence="1" id="KW-0805">Transcription regulation</keyword>
<dbReference type="PANTHER" id="PTHR30514:SF1">
    <property type="entry name" value="HTH-TYPE TRANSCRIPTIONAL REGULATOR HEXR-RELATED"/>
    <property type="match status" value="1"/>
</dbReference>
<dbReference type="SUPFAM" id="SSF46689">
    <property type="entry name" value="Homeodomain-like"/>
    <property type="match status" value="1"/>
</dbReference>
<keyword evidence="2" id="KW-0238">DNA-binding</keyword>
<evidence type="ECO:0000259" key="4">
    <source>
        <dbReference type="PROSITE" id="PS51071"/>
    </source>
</evidence>
<dbReference type="Gene3D" id="3.40.50.10490">
    <property type="entry name" value="Glucose-6-phosphate isomerase like protein, domain 1"/>
    <property type="match status" value="1"/>
</dbReference>
<protein>
    <submittedName>
        <fullName evidence="6">RpiR family transcriptional regulator</fullName>
        <ecNumber evidence="6">2.7.1.2</ecNumber>
    </submittedName>
</protein>
<evidence type="ECO:0000256" key="3">
    <source>
        <dbReference type="ARBA" id="ARBA00023163"/>
    </source>
</evidence>
<dbReference type="OrthoDB" id="370421at2"/>
<dbReference type="GO" id="GO:0097367">
    <property type="term" value="F:carbohydrate derivative binding"/>
    <property type="evidence" value="ECO:0007669"/>
    <property type="project" value="InterPro"/>
</dbReference>
<dbReference type="GO" id="GO:0003677">
    <property type="term" value="F:DNA binding"/>
    <property type="evidence" value="ECO:0007669"/>
    <property type="project" value="UniProtKB-KW"/>
</dbReference>
<dbReference type="InterPro" id="IPR001347">
    <property type="entry name" value="SIS_dom"/>
</dbReference>
<comment type="caution">
    <text evidence="6">The sequence shown here is derived from an EMBL/GenBank/DDBJ whole genome shotgun (WGS) entry which is preliminary data.</text>
</comment>
<dbReference type="CDD" id="cd05013">
    <property type="entry name" value="SIS_RpiR"/>
    <property type="match status" value="1"/>
</dbReference>
<dbReference type="Proteomes" id="UP000029072">
    <property type="component" value="Unassembled WGS sequence"/>
</dbReference>
<accession>A0A087AB67</accession>
<evidence type="ECO:0000256" key="1">
    <source>
        <dbReference type="ARBA" id="ARBA00023015"/>
    </source>
</evidence>
<dbReference type="SUPFAM" id="SSF53697">
    <property type="entry name" value="SIS domain"/>
    <property type="match status" value="1"/>
</dbReference>
<evidence type="ECO:0000256" key="2">
    <source>
        <dbReference type="ARBA" id="ARBA00023125"/>
    </source>
</evidence>
<dbReference type="AlphaFoldDB" id="A0A087AB67"/>
<dbReference type="eggNOG" id="COG1737">
    <property type="taxonomic scope" value="Bacteria"/>
</dbReference>
<evidence type="ECO:0000313" key="7">
    <source>
        <dbReference type="Proteomes" id="UP000029072"/>
    </source>
</evidence>
<dbReference type="InterPro" id="IPR036388">
    <property type="entry name" value="WH-like_DNA-bd_sf"/>
</dbReference>
<feature type="domain" description="SIS" evidence="5">
    <location>
        <begin position="129"/>
        <end position="269"/>
    </location>
</feature>
<dbReference type="PROSITE" id="PS51071">
    <property type="entry name" value="HTH_RPIR"/>
    <property type="match status" value="1"/>
</dbReference>
<dbReference type="PANTHER" id="PTHR30514">
    <property type="entry name" value="GLUCOKINASE"/>
    <property type="match status" value="1"/>
</dbReference>
<dbReference type="InterPro" id="IPR046348">
    <property type="entry name" value="SIS_dom_sf"/>
</dbReference>
<dbReference type="STRING" id="1437609.BCAL_0383"/>
<dbReference type="InterPro" id="IPR000281">
    <property type="entry name" value="HTH_RpiR"/>
</dbReference>
<sequence length="289" mass="31486">MQSSVGIRERIDHVYPSLRPAERAVARYIRDHIEEAAGLTVGQLAEATHVSQPTVIRFSRKLGFGGYRELRYVLRHPEAEHQVTFDPLEGFDLNPWDSPEDVPAKAAAGAASLIEELRRCLDVKAFRKATALLADAHAIDIYGVENSLVPATDLFTKLMYLGLDCRLNTDAYLQQIGAGHLRDQDVAIAFSHSGSSADTVKALRLAKSAGARTIAVTNHIGSPLAGSADVTLITGSSTQTIYGNAIFSRVAHIALVDMLYMGVILSDYGRFSTALDQSGRMIADREYRS</sequence>
<reference evidence="6 7" key="1">
    <citation type="submission" date="2014-03" db="EMBL/GenBank/DDBJ databases">
        <title>Genomics of Bifidobacteria.</title>
        <authorList>
            <person name="Ventura M."/>
            <person name="Milani C."/>
            <person name="Lugli G.A."/>
        </authorList>
    </citation>
    <scope>NUCLEOTIDE SEQUENCE [LARGE SCALE GENOMIC DNA]</scope>
    <source>
        <strain evidence="6 7">DSM 23973</strain>
    </source>
</reference>
<gene>
    <name evidence="6" type="ORF">BCAL_0383</name>
</gene>